<accession>A0ABR1VG75</accession>
<name>A0ABR1VG75_9PEZI</name>
<comment type="caution">
    <text evidence="2">The sequence shown here is derived from an EMBL/GenBank/DDBJ whole genome shotgun (WGS) entry which is preliminary data.</text>
</comment>
<keyword evidence="3" id="KW-1185">Reference proteome</keyword>
<reference evidence="2 3" key="1">
    <citation type="submission" date="2023-01" db="EMBL/GenBank/DDBJ databases">
        <title>Analysis of 21 Apiospora genomes using comparative genomics revels a genus with tremendous synthesis potential of carbohydrate active enzymes and secondary metabolites.</title>
        <authorList>
            <person name="Sorensen T."/>
        </authorList>
    </citation>
    <scope>NUCLEOTIDE SEQUENCE [LARGE SCALE GENOMIC DNA]</scope>
    <source>
        <strain evidence="2 3">CBS 135458</strain>
    </source>
</reference>
<evidence type="ECO:0000313" key="2">
    <source>
        <dbReference type="EMBL" id="KAK8070231.1"/>
    </source>
</evidence>
<dbReference type="RefSeq" id="XP_066717525.1">
    <property type="nucleotide sequence ID" value="XM_066858256.1"/>
</dbReference>
<feature type="region of interest" description="Disordered" evidence="1">
    <location>
        <begin position="1"/>
        <end position="64"/>
    </location>
</feature>
<evidence type="ECO:0000256" key="1">
    <source>
        <dbReference type="SAM" id="MobiDB-lite"/>
    </source>
</evidence>
<gene>
    <name evidence="2" type="ORF">PG994_006847</name>
</gene>
<dbReference type="GeneID" id="92091319"/>
<proteinExistence type="predicted"/>
<sequence>MCTRMREEPRQPHPLEAPEVEPEPPVRPVVAERYERVRTAEALGGQPGRAQQDDEQDEAPDKRGRVAALAQAATFPPSLVYVAGLQNRLRDLDSVAVEDAIDGWGGMGDAA</sequence>
<feature type="compositionally biased region" description="Basic and acidic residues" evidence="1">
    <location>
        <begin position="30"/>
        <end position="39"/>
    </location>
</feature>
<evidence type="ECO:0000313" key="3">
    <source>
        <dbReference type="Proteomes" id="UP001480595"/>
    </source>
</evidence>
<feature type="compositionally biased region" description="Basic and acidic residues" evidence="1">
    <location>
        <begin position="1"/>
        <end position="13"/>
    </location>
</feature>
<organism evidence="2 3">
    <name type="scientific">Apiospora phragmitis</name>
    <dbReference type="NCBI Taxonomy" id="2905665"/>
    <lineage>
        <taxon>Eukaryota</taxon>
        <taxon>Fungi</taxon>
        <taxon>Dikarya</taxon>
        <taxon>Ascomycota</taxon>
        <taxon>Pezizomycotina</taxon>
        <taxon>Sordariomycetes</taxon>
        <taxon>Xylariomycetidae</taxon>
        <taxon>Amphisphaeriales</taxon>
        <taxon>Apiosporaceae</taxon>
        <taxon>Apiospora</taxon>
    </lineage>
</organism>
<dbReference type="Proteomes" id="UP001480595">
    <property type="component" value="Unassembled WGS sequence"/>
</dbReference>
<protein>
    <submittedName>
        <fullName evidence="2">Uncharacterized protein</fullName>
    </submittedName>
</protein>
<dbReference type="EMBL" id="JAQQWL010000006">
    <property type="protein sequence ID" value="KAK8070231.1"/>
    <property type="molecule type" value="Genomic_DNA"/>
</dbReference>